<dbReference type="OrthoDB" id="8480367at2"/>
<proteinExistence type="predicted"/>
<dbReference type="EMBL" id="CP014228">
    <property type="protein sequence ID" value="AMD88080.1"/>
    <property type="molecule type" value="Genomic_DNA"/>
</dbReference>
<evidence type="ECO:0008006" key="4">
    <source>
        <dbReference type="Google" id="ProtNLM"/>
    </source>
</evidence>
<gene>
    <name evidence="2" type="ORF">AXF14_11480</name>
</gene>
<dbReference type="InterPro" id="IPR022183">
    <property type="entry name" value="DUF3710"/>
</dbReference>
<protein>
    <recommendedName>
        <fullName evidence="4">DUF3710 domain-containing protein</fullName>
    </recommendedName>
</protein>
<evidence type="ECO:0000313" key="3">
    <source>
        <dbReference type="Proteomes" id="UP000065220"/>
    </source>
</evidence>
<dbReference type="AlphaFoldDB" id="A0A0X8JFW8"/>
<name>A0A0X8JFW8_ACTRD</name>
<feature type="compositionally biased region" description="Low complexity" evidence="1">
    <location>
        <begin position="15"/>
        <end position="37"/>
    </location>
</feature>
<dbReference type="Pfam" id="PF12502">
    <property type="entry name" value="DUF3710"/>
    <property type="match status" value="1"/>
</dbReference>
<dbReference type="RefSeq" id="WP_067943349.1">
    <property type="nucleotide sequence ID" value="NZ_CP014228.1"/>
</dbReference>
<accession>A0A0X8JFW8</accession>
<evidence type="ECO:0000313" key="2">
    <source>
        <dbReference type="EMBL" id="AMD88080.1"/>
    </source>
</evidence>
<feature type="region of interest" description="Disordered" evidence="1">
    <location>
        <begin position="1"/>
        <end position="63"/>
    </location>
</feature>
<feature type="region of interest" description="Disordered" evidence="1">
    <location>
        <begin position="215"/>
        <end position="251"/>
    </location>
</feature>
<dbReference type="STRING" id="111015.AXF14_11480"/>
<organism evidence="2 3">
    <name type="scientific">Actinomyces radicidentis</name>
    <dbReference type="NCBI Taxonomy" id="111015"/>
    <lineage>
        <taxon>Bacteria</taxon>
        <taxon>Bacillati</taxon>
        <taxon>Actinomycetota</taxon>
        <taxon>Actinomycetes</taxon>
        <taxon>Actinomycetales</taxon>
        <taxon>Actinomycetaceae</taxon>
        <taxon>Actinomyces</taxon>
    </lineage>
</organism>
<reference evidence="3" key="1">
    <citation type="submission" date="2016-02" db="EMBL/GenBank/DDBJ databases">
        <authorList>
            <person name="Holder M.E."/>
            <person name="Ajami N.J."/>
            <person name="Petrosino J.F."/>
        </authorList>
    </citation>
    <scope>NUCLEOTIDE SEQUENCE [LARGE SCALE GENOMIC DNA]</scope>
    <source>
        <strain evidence="3">CCUG 36733</strain>
    </source>
</reference>
<keyword evidence="3" id="KW-1185">Reference proteome</keyword>
<evidence type="ECO:0000256" key="1">
    <source>
        <dbReference type="SAM" id="MobiDB-lite"/>
    </source>
</evidence>
<dbReference type="KEGG" id="ard:AXF14_11480"/>
<sequence>MGLFSRRKKAEATDDATTTEAIEAETTTASDDAATSDAVEEGGAEPPTEPTGPWDLAEAPAPDSKRLIDLGSVRVPGVDGMQLRLENARPGVEVGAVVLVLEGSTLELRAFAAPRTAGVWEELRADIVAELKRAKAEPSVVEGEHGPEVAARVPVQTPDGQQQRVPVRFLGVDGPRWFLRGVLQGPAAVDDEASRTPRDVFNGVVVVRDGQARPPREILPLHAPGSVTGPDAEDLRGLEPLEPGPTIAEVR</sequence>
<dbReference type="Proteomes" id="UP000065220">
    <property type="component" value="Chromosome"/>
</dbReference>